<feature type="chain" id="PRO_5029558248" description="Hint domain-containing protein" evidence="4">
    <location>
        <begin position="25"/>
        <end position="426"/>
    </location>
</feature>
<dbReference type="Gene3D" id="2.170.16.10">
    <property type="entry name" value="Hedgehog/Intein (Hint) domain"/>
    <property type="match status" value="1"/>
</dbReference>
<dbReference type="AlphaFoldDB" id="A0A7J7ICR9"/>
<dbReference type="PROSITE" id="PS50817">
    <property type="entry name" value="INTEIN_N_TER"/>
    <property type="match status" value="1"/>
</dbReference>
<dbReference type="GO" id="GO:0007267">
    <property type="term" value="P:cell-cell signaling"/>
    <property type="evidence" value="ECO:0007669"/>
    <property type="project" value="InterPro"/>
</dbReference>
<dbReference type="InterPro" id="IPR006141">
    <property type="entry name" value="Intein_N"/>
</dbReference>
<sequence>MKLFWFLVLVWFVASATRLRAVYAANCTYYCGGLSVTPVSVNVSDCVTGCSAAALCDQSLFYSVCVNAGAYYYGYRLQQVSSLSEVFGPSSCPGSVEFVFNRSSSDPTNSGTIFNNTFQFGGSSVCPSSISFSNVTGNTTFNDITVDFSGGTFEGSLPSTCASFTTAELILGINGSITVNGNTSPGPAALVYTFADLSLNAAGLCTFEFQQGSSGGGGTKCFSGSAKVLTAESGKVRRMQDLEIGDQVMGVNHQGELVPDQVIGWLHLERSKPSSFLELLTEDGQTVRVTSRHLLYAHRPESHPRSDAKQDWSTFKALYAERLRVGDLLYHGQQRLGVRIVAIRTIHEEGIFAPLTNSGRLVVDGAVVSCYGSFPSHAVAHAVFAPARWVRFRQRNPKWFAPSTETGIMRYAQDLYALLRSIDASF</sequence>
<comment type="subcellular location">
    <subcellularLocation>
        <location evidence="1">Secreted</location>
        <location evidence="1">Extracellular space</location>
    </subcellularLocation>
</comment>
<gene>
    <name evidence="6" type="ORF">F1559_002485</name>
</gene>
<dbReference type="PANTHER" id="PTHR46706">
    <property type="entry name" value="PROTEIN QUA-1-RELATED"/>
    <property type="match status" value="1"/>
</dbReference>
<keyword evidence="3 4" id="KW-0732">Signal</keyword>
<dbReference type="GO" id="GO:0016540">
    <property type="term" value="P:protein autoprocessing"/>
    <property type="evidence" value="ECO:0007669"/>
    <property type="project" value="InterPro"/>
</dbReference>
<dbReference type="InterPro" id="IPR001767">
    <property type="entry name" value="Hedgehog_Hint"/>
</dbReference>
<evidence type="ECO:0000256" key="1">
    <source>
        <dbReference type="ARBA" id="ARBA00004239"/>
    </source>
</evidence>
<dbReference type="InterPro" id="IPR003587">
    <property type="entry name" value="Hint_dom_N"/>
</dbReference>
<dbReference type="InterPro" id="IPR036844">
    <property type="entry name" value="Hint_dom_sf"/>
</dbReference>
<organism evidence="6 7">
    <name type="scientific">Cyanidiococcus yangmingshanensis</name>
    <dbReference type="NCBI Taxonomy" id="2690220"/>
    <lineage>
        <taxon>Eukaryota</taxon>
        <taxon>Rhodophyta</taxon>
        <taxon>Bangiophyceae</taxon>
        <taxon>Cyanidiales</taxon>
        <taxon>Cyanidiaceae</taxon>
        <taxon>Cyanidiococcus</taxon>
    </lineage>
</organism>
<dbReference type="CDD" id="cd00081">
    <property type="entry name" value="Hint"/>
    <property type="match status" value="1"/>
</dbReference>
<keyword evidence="7" id="KW-1185">Reference proteome</keyword>
<dbReference type="GO" id="GO:0016539">
    <property type="term" value="P:intein-mediated protein splicing"/>
    <property type="evidence" value="ECO:0007669"/>
    <property type="project" value="InterPro"/>
</dbReference>
<evidence type="ECO:0000313" key="7">
    <source>
        <dbReference type="Proteomes" id="UP000530660"/>
    </source>
</evidence>
<evidence type="ECO:0000259" key="5">
    <source>
        <dbReference type="SMART" id="SM00306"/>
    </source>
</evidence>
<accession>A0A7J7ICR9</accession>
<dbReference type="Proteomes" id="UP000530660">
    <property type="component" value="Unassembled WGS sequence"/>
</dbReference>
<name>A0A7J7ICR9_9RHOD</name>
<reference evidence="6 7" key="1">
    <citation type="journal article" date="2020" name="J. Phycol.">
        <title>Comparative genome analysis reveals Cyanidiococcus gen. nov., a new extremophilic red algal genus sister to Cyanidioschyzon (Cyanidioschyzonaceae, Rhodophyta).</title>
        <authorList>
            <person name="Liu S.-L."/>
            <person name="Chiang Y.-R."/>
            <person name="Yoon H.S."/>
            <person name="Fu H.-Y."/>
        </authorList>
    </citation>
    <scope>NUCLEOTIDE SEQUENCE [LARGE SCALE GENOMIC DNA]</scope>
    <source>
        <strain evidence="6 7">THAL066</strain>
    </source>
</reference>
<dbReference type="PANTHER" id="PTHR46706:SF12">
    <property type="entry name" value="PROTEIN QUA-1-RELATED"/>
    <property type="match status" value="1"/>
</dbReference>
<dbReference type="GO" id="GO:0048731">
    <property type="term" value="P:system development"/>
    <property type="evidence" value="ECO:0007669"/>
    <property type="project" value="UniProtKB-ARBA"/>
</dbReference>
<dbReference type="Pfam" id="PF01079">
    <property type="entry name" value="Hint"/>
    <property type="match status" value="1"/>
</dbReference>
<evidence type="ECO:0000256" key="2">
    <source>
        <dbReference type="ARBA" id="ARBA00022473"/>
    </source>
</evidence>
<feature type="domain" description="Hint" evidence="5">
    <location>
        <begin position="219"/>
        <end position="333"/>
    </location>
</feature>
<protein>
    <recommendedName>
        <fullName evidence="5">Hint domain-containing protein</fullName>
    </recommendedName>
</protein>
<dbReference type="InterPro" id="IPR052140">
    <property type="entry name" value="Dev_Signal_Hedgehog-like"/>
</dbReference>
<dbReference type="OrthoDB" id="5212at2759"/>
<dbReference type="PRINTS" id="PR00632">
    <property type="entry name" value="SONICHHOG"/>
</dbReference>
<keyword evidence="2" id="KW-0217">Developmental protein</keyword>
<proteinExistence type="predicted"/>
<feature type="signal peptide" evidence="4">
    <location>
        <begin position="1"/>
        <end position="24"/>
    </location>
</feature>
<dbReference type="EMBL" id="VWRR01000020">
    <property type="protein sequence ID" value="KAF6000474.1"/>
    <property type="molecule type" value="Genomic_DNA"/>
</dbReference>
<evidence type="ECO:0000256" key="3">
    <source>
        <dbReference type="ARBA" id="ARBA00022729"/>
    </source>
</evidence>
<evidence type="ECO:0000313" key="6">
    <source>
        <dbReference type="EMBL" id="KAF6000474.1"/>
    </source>
</evidence>
<dbReference type="SMART" id="SM00306">
    <property type="entry name" value="HintN"/>
    <property type="match status" value="1"/>
</dbReference>
<comment type="caution">
    <text evidence="6">The sequence shown here is derived from an EMBL/GenBank/DDBJ whole genome shotgun (WGS) entry which is preliminary data.</text>
</comment>
<dbReference type="InterPro" id="IPR001657">
    <property type="entry name" value="Hedgehog"/>
</dbReference>
<dbReference type="GO" id="GO:0005576">
    <property type="term" value="C:extracellular region"/>
    <property type="evidence" value="ECO:0007669"/>
    <property type="project" value="UniProtKB-SubCell"/>
</dbReference>
<dbReference type="SUPFAM" id="SSF51294">
    <property type="entry name" value="Hedgehog/intein (Hint) domain"/>
    <property type="match status" value="1"/>
</dbReference>
<evidence type="ECO:0000256" key="4">
    <source>
        <dbReference type="SAM" id="SignalP"/>
    </source>
</evidence>